<dbReference type="UniPathway" id="UPA00143"/>
<feature type="region of interest" description="Disordered" evidence="6">
    <location>
        <begin position="730"/>
        <end position="821"/>
    </location>
</feature>
<evidence type="ECO:0000256" key="3">
    <source>
        <dbReference type="PROSITE-ProRule" id="PRU00023"/>
    </source>
</evidence>
<proteinExistence type="inferred from homology"/>
<comment type="function">
    <text evidence="5">E3 ubiquitin-protein ligase which accepts ubiquitin from an E2 ubiquitin-conjugating enzyme in the form of a thioester and then directly transfers the ubiquitin to targeted substrates.</text>
</comment>
<feature type="region of interest" description="Disordered" evidence="6">
    <location>
        <begin position="2584"/>
        <end position="2620"/>
    </location>
</feature>
<evidence type="ECO:0000259" key="7">
    <source>
        <dbReference type="PROSITE" id="PS50237"/>
    </source>
</evidence>
<feature type="compositionally biased region" description="Basic and acidic residues" evidence="6">
    <location>
        <begin position="2584"/>
        <end position="2597"/>
    </location>
</feature>
<dbReference type="PANTHER" id="PTHR45670:SF1">
    <property type="entry name" value="E3 UBIQUITIN-PROTEIN LIGASE HECTD1"/>
    <property type="match status" value="1"/>
</dbReference>
<dbReference type="GO" id="GO:0043161">
    <property type="term" value="P:proteasome-mediated ubiquitin-dependent protein catabolic process"/>
    <property type="evidence" value="ECO:0007669"/>
    <property type="project" value="TreeGrafter"/>
</dbReference>
<dbReference type="PROSITE" id="PS50088">
    <property type="entry name" value="ANK_REPEAT"/>
    <property type="match status" value="1"/>
</dbReference>
<dbReference type="SUPFAM" id="SSF56204">
    <property type="entry name" value="Hect, E3 ligase catalytic domain"/>
    <property type="match status" value="1"/>
</dbReference>
<dbReference type="InterPro" id="IPR036770">
    <property type="entry name" value="Ankyrin_rpt-contain_sf"/>
</dbReference>
<sequence>MEADPSTLLEWLRCGDHELQFTSLEYLCNIILFSEGGKFLEQFGISKFVVEMLRIFSDDMAPDNLLEVAVRTLTYTLEAFGPPAIQAFKPQHYRVISMRLDTVDMTSTLSSEFGQQIVKVSCLLDLAAASRPQVVYRGGVLTSVLRFIQFYSECVHTDVLRAGMDLIRTLCRYCEPSEPDVNAWMESLTALLDHRDHQIVVNNALQALASIVNQFARAGQDPTPLATPNLIARLSSHLYKASSNSYGGDIHESPSYYRQSALELSSSHLSAADSLFNLESRGGAAAGAGGSNSDLALVNSLTNLLLTLCCSSTSATRCLLQPENRLASALATILLNWGDENTLASVYRLLEVIILILGPETTCRCCEKKSRTRRLRTSSCRTSTEHEGSSEAEASFERQSNFRAAVEAIRNHDIDALTTLLSDGPGLDLSHVDNRGQTLLNWAASFGTPEMLELLCSQPGVDLEAGARTCLDYAAGFGRLDICQVLLRHGANPNAVNAEGKRPIDRARLLSTPDANAIVDLLEGMIKRVFMAAPNHMSGVGDESATSPQSNPKPVSLQSTAEGVSPGKAATLRCRSVSHRETQALPSDNLFVFASELLPVLITAFENSQSESVKYQTVLILVQLVGNLTSCSLQTISEFRRDGISLSFRLSEMIYTALAEESENTMLCAVELCQQLLAKLRATYLPLFYRTGVVALVKSIHSLLQHHTDPTTSGGEENEQMFSYVEDEAGDDAGEDEHDDSRSSGSSYQEDEAEEQYEGEADEGVDGNRAETGDQEGNCPESEDKPSTEDKDETPNYSTLIIVPSGSFQGSTKDPDKDDDNEVVPLPSARLEIWQDWGILTFGNLLFIYTEYASVQLDINCANNALRGFIVVGGKNDATPLEIQPNSELVERPGMRNEVLRLISQIYKCFGLTNSNGLLRTWPYMYLSDHPKFAKPRCRSACRRRSPAHVRPRHSSQPASRTYRLIGDDLHGDVVLEPTPAFHQPRAMRAGNLLLDFVQSKSDMYFLRVRPSGSSDEALLFSACSCEGFILATAYPSVTEAVNARLGCGKSTRPRLTRQTSRRFSRQSLKSLVDNADNDDDNESSVVIMDGRIWDIQCRSGWLNKKLFKEDIDALSSKNECRRLLRFHIHHLAQRLLTRDFVASPSQSLDSLRSAPPLTPLAVPASPQTVSLLSADTTSLLGGLMQLAADITALTELKSAKVDDVVRSLTSSFQALSMMLGSGEESVTPYELSASGLISALLLCLSPCKAADWRGVIDSDDVLTHLIFLRRRRQAFLHVFKSTMTLPVLTRCLVRALDQSEHLPLHLFEFIPYRSTSRRLHQSGVDAMASEKAPASIAPPLSCPPNTGSAAPVFTFSCEQPTTECPVALPLGILASPHLLPLDQHTKLTAGGIRGLVDFRVNRLLGAWLPSLAFSMCVGCGGMHQLRQSCPIVVKRQRGVENELQVDDECLYLQTTLPNGLALVMTTWCGRYRDRIKLSVVKDWCVCGSHLCRTSMAFFEEFAAHPNHSVCLLAGSFEIPPEIPGRSYLALSLFDWLGTNGGTMLSKWVNPASIHLVSMASFKANSASVYPAPMGFIGQTYPPRRRKNRKRFNFKEEECDSHLLNGEQVGARFTVDLGLQLVPTAYRLASLRREGKGPVVRNWCLQASNDRKRWTTLSLHRNDNRLNESVVTIPLNPRDFRLWSVPLAGNMHTSVSTRPLPKSSGGDANDPLDLSTASTQTPLDSHREEGEEQHKSESSWRLFRIMDLTPLEKQGNCRLLVRGFDLFGVVVTVHDKVRLEFAVESPNNAIDLCVRLPVHVSTRIRGEISLLPAQSLSCLPSHSPRSKHAIRSPDPAAAAAAGTSGDGRNDNPPSTSGAHSQPAVDPNVVPSPTASANNEVQTQGTELSTAGDDRNSVSVDPLPAYVSSSNTGDCTATVDIPEVAGEVDAEAPGDAAVLEFAGALEALVESNAAEVVVESTVEGRAHTESVRSNRTDTFSLGDLFEVQFADVHSSDEFHSLKDFQTAEVPGDAPPVNEDDDEDDDESVFKPALEDAGASSSSTETQSSTATASPSALEAYLRQDAGDEDTRTAEALITDRMKELLNSWGSRLEDPGYANHETFRLTPGLIPVFDPNGRNANASSEYDLLIKPNSTSLPPHCRRDKRDFDIHLELFARLQDGTPVASVVIDDDNAPIYKYLLELAEKAVYADTYDPNEASDPPHVKVTIEYSFRKESPSQPNQLQTGDSLALLTPRDIRLIRSTEDQLRDILGIQTQKQSTVERTEELLQLLQTIAQLTDISNPFPNVPLQTSEAPEPSSPSSSGVLFTAGDYDEPTEIQPPVSMLSPDDFVSRSLTRKVLRQVMDALSVAAGPTLPDWCLNLPKRVTPLFPFEPHLWFTRQPLIHYTSPYRSIMWLQNHARPVENQNDTSEDHRMTTTVSSHLQRTEASRLAAVFSTYFKGDGGGGGGSRLHRLSTSSGRQRITSTSSTSTNIGLSRLSTTADANITLDRIYLSRYYCGCLPIEIGRLHREFVRIPRGDSVDPEEYGFWAWAERVMDEHAERKSELEIQFIGEEGTGIGPTLEFFSLLALELRLKSAQMWLSDEELRPTEPQEDRFVDEVDENQPSTSMHVPPPKRPRLTPPSPYVNASQGLFPTPYPRNMVPLAVLRRFYIMGIAVAKCLQGKHRRPFAFQDNRLIDLPLSKPFTKLISRYGSIRRIGNTEGSQLEVEFARLAHTEASQERIDLSADPLLFAEHTKGSRHWLTGLLDFNDFALLQPERARLFRQFSDLLKRFQRIRETCPPDDQFLKQRMDNAAIEVLGCTVDDLCIDMEFVPQHSSPGTTVKLLDVYSWESPDSVVDDDDHVQESVSNDNLVVYIRRTLEYCLDKGIRAQMDAFRAGFERVFNMDWLALFSSHEVGRLISGDSGVTWSREDLLAYTVPCLGYTKTSTTFLLLVDVLNVFDADERRDFLRFTTGCSSLPPGGLRSLNPRLRVVRKDASEGPYPSVNTCVHYLKLPEYGGAEELRHYLLAAMREMGFYLN</sequence>
<reference evidence="8 9" key="1">
    <citation type="submission" date="2018-10" db="EMBL/GenBank/DDBJ databases">
        <authorList>
            <consortium name="Pathogen Informatics"/>
        </authorList>
    </citation>
    <scope>NUCLEOTIDE SEQUENCE [LARGE SCALE GENOMIC DNA]</scope>
</reference>
<feature type="repeat" description="ANK" evidence="3">
    <location>
        <begin position="466"/>
        <end position="498"/>
    </location>
</feature>
<evidence type="ECO:0000313" key="9">
    <source>
        <dbReference type="Proteomes" id="UP000267029"/>
    </source>
</evidence>
<protein>
    <recommendedName>
        <fullName evidence="5">E3 ubiquitin-protein ligase</fullName>
        <ecNumber evidence="5">2.3.2.26</ecNumber>
    </recommendedName>
</protein>
<dbReference type="Gene3D" id="3.30.2160.10">
    <property type="entry name" value="Hect, E3 ligase catalytic domain"/>
    <property type="match status" value="1"/>
</dbReference>
<feature type="region of interest" description="Disordered" evidence="6">
    <location>
        <begin position="538"/>
        <end position="567"/>
    </location>
</feature>
<dbReference type="GO" id="GO:0000209">
    <property type="term" value="P:protein polyubiquitination"/>
    <property type="evidence" value="ECO:0007669"/>
    <property type="project" value="TreeGrafter"/>
</dbReference>
<dbReference type="EMBL" id="UXSR01005520">
    <property type="protein sequence ID" value="VDD82482.1"/>
    <property type="molecule type" value="Genomic_DNA"/>
</dbReference>
<feature type="compositionally biased region" description="Basic and acidic residues" evidence="6">
    <location>
        <begin position="1724"/>
        <end position="1735"/>
    </location>
</feature>
<dbReference type="OrthoDB" id="412600at2759"/>
<comment type="similarity">
    <text evidence="5">Belongs to the UPL family. K-HECT subfamily.</text>
</comment>
<evidence type="ECO:0000256" key="2">
    <source>
        <dbReference type="ARBA" id="ARBA00022786"/>
    </source>
</evidence>
<feature type="compositionally biased region" description="Acidic residues" evidence="6">
    <location>
        <begin position="749"/>
        <end position="765"/>
    </location>
</feature>
<gene>
    <name evidence="8" type="ORF">MCOS_LOCUS8485</name>
</gene>
<dbReference type="InterPro" id="IPR000569">
    <property type="entry name" value="HECT_dom"/>
</dbReference>
<feature type="region of interest" description="Disordered" evidence="6">
    <location>
        <begin position="1816"/>
        <end position="1905"/>
    </location>
</feature>
<keyword evidence="1 5" id="KW-0808">Transferase</keyword>
<feature type="active site" description="Glycyl thioester intermediate" evidence="4">
    <location>
        <position position="2988"/>
    </location>
</feature>
<keyword evidence="3" id="KW-0040">ANK repeat</keyword>
<dbReference type="InterPro" id="IPR002110">
    <property type="entry name" value="Ankyrin_rpt"/>
</dbReference>
<dbReference type="PROSITE" id="PS50237">
    <property type="entry name" value="HECT"/>
    <property type="match status" value="1"/>
</dbReference>
<dbReference type="Pfam" id="PF00632">
    <property type="entry name" value="HECT"/>
    <property type="match status" value="1"/>
</dbReference>
<feature type="domain" description="HECT" evidence="7">
    <location>
        <begin position="2847"/>
        <end position="3019"/>
    </location>
</feature>
<dbReference type="Gene3D" id="1.25.40.20">
    <property type="entry name" value="Ankyrin repeat-containing domain"/>
    <property type="match status" value="1"/>
</dbReference>
<evidence type="ECO:0000256" key="1">
    <source>
        <dbReference type="ARBA" id="ARBA00022679"/>
    </source>
</evidence>
<feature type="compositionally biased region" description="Low complexity" evidence="6">
    <location>
        <begin position="2037"/>
        <end position="2054"/>
    </location>
</feature>
<dbReference type="STRING" id="53468.A0A0R3ULD5"/>
<dbReference type="GO" id="GO:0016607">
    <property type="term" value="C:nuclear speck"/>
    <property type="evidence" value="ECO:0007669"/>
    <property type="project" value="TreeGrafter"/>
</dbReference>
<feature type="compositionally biased region" description="Acidic residues" evidence="6">
    <location>
        <begin position="2016"/>
        <end position="2025"/>
    </location>
</feature>
<comment type="catalytic activity">
    <reaction evidence="5">
        <text>S-ubiquitinyl-[E2 ubiquitin-conjugating enzyme]-L-cysteine + [acceptor protein]-L-lysine = [E2 ubiquitin-conjugating enzyme]-L-cysteine + N(6)-ubiquitinyl-[acceptor protein]-L-lysine.</text>
        <dbReference type="EC" id="2.3.2.26"/>
    </reaction>
</comment>
<dbReference type="Pfam" id="PF12796">
    <property type="entry name" value="Ank_2"/>
    <property type="match status" value="1"/>
</dbReference>
<organism evidence="8 9">
    <name type="scientific">Mesocestoides corti</name>
    <name type="common">Flatworm</name>
    <dbReference type="NCBI Taxonomy" id="53468"/>
    <lineage>
        <taxon>Eukaryota</taxon>
        <taxon>Metazoa</taxon>
        <taxon>Spiralia</taxon>
        <taxon>Lophotrochozoa</taxon>
        <taxon>Platyhelminthes</taxon>
        <taxon>Cestoda</taxon>
        <taxon>Eucestoda</taxon>
        <taxon>Cyclophyllidea</taxon>
        <taxon>Mesocestoididae</taxon>
        <taxon>Mesocestoides</taxon>
    </lineage>
</organism>
<dbReference type="Gene3D" id="3.90.1750.10">
    <property type="entry name" value="Hect, E3 ligase catalytic domains"/>
    <property type="match status" value="2"/>
</dbReference>
<keyword evidence="2 4" id="KW-0833">Ubl conjugation pathway</keyword>
<dbReference type="SUPFAM" id="SSF48403">
    <property type="entry name" value="Ankyrin repeat"/>
    <property type="match status" value="1"/>
</dbReference>
<dbReference type="InterPro" id="IPR035983">
    <property type="entry name" value="Hect_E3_ubiquitin_ligase"/>
</dbReference>
<evidence type="ECO:0000313" key="8">
    <source>
        <dbReference type="EMBL" id="VDD82482.1"/>
    </source>
</evidence>
<dbReference type="InterPro" id="IPR016024">
    <property type="entry name" value="ARM-type_fold"/>
</dbReference>
<dbReference type="Gene3D" id="3.30.2410.10">
    <property type="entry name" value="Hect, E3 ligase catalytic domain"/>
    <property type="match status" value="1"/>
</dbReference>
<name>A0A0R3ULD5_MESCO</name>
<dbReference type="PROSITE" id="PS50297">
    <property type="entry name" value="ANK_REP_REGION"/>
    <property type="match status" value="1"/>
</dbReference>
<dbReference type="GO" id="GO:0061630">
    <property type="term" value="F:ubiquitin protein ligase activity"/>
    <property type="evidence" value="ECO:0007669"/>
    <property type="project" value="UniProtKB-UniRule"/>
</dbReference>
<keyword evidence="9" id="KW-1185">Reference proteome</keyword>
<dbReference type="SUPFAM" id="SSF48371">
    <property type="entry name" value="ARM repeat"/>
    <property type="match status" value="1"/>
</dbReference>
<dbReference type="InterPro" id="IPR045322">
    <property type="entry name" value="HECTD1/TRIP12-like"/>
</dbReference>
<dbReference type="PANTHER" id="PTHR45670">
    <property type="entry name" value="E3 UBIQUITIN-PROTEIN LIGASE TRIP12"/>
    <property type="match status" value="1"/>
</dbReference>
<feature type="region of interest" description="Disordered" evidence="6">
    <location>
        <begin position="2002"/>
        <end position="2054"/>
    </location>
</feature>
<dbReference type="EC" id="2.3.2.26" evidence="5"/>
<evidence type="ECO:0000256" key="5">
    <source>
        <dbReference type="RuleBase" id="RU369009"/>
    </source>
</evidence>
<dbReference type="Proteomes" id="UP000267029">
    <property type="component" value="Unassembled WGS sequence"/>
</dbReference>
<evidence type="ECO:0000256" key="4">
    <source>
        <dbReference type="PROSITE-ProRule" id="PRU00104"/>
    </source>
</evidence>
<feature type="compositionally biased region" description="Polar residues" evidence="6">
    <location>
        <begin position="544"/>
        <end position="562"/>
    </location>
</feature>
<feature type="compositionally biased region" description="Polar residues" evidence="6">
    <location>
        <begin position="1870"/>
        <end position="1888"/>
    </location>
</feature>
<dbReference type="SMART" id="SM00119">
    <property type="entry name" value="HECTc"/>
    <property type="match status" value="1"/>
</dbReference>
<comment type="pathway">
    <text evidence="5">Protein modification; protein ubiquitination.</text>
</comment>
<dbReference type="SMART" id="SM00248">
    <property type="entry name" value="ANK"/>
    <property type="match status" value="2"/>
</dbReference>
<evidence type="ECO:0000256" key="6">
    <source>
        <dbReference type="SAM" id="MobiDB-lite"/>
    </source>
</evidence>
<accession>A0A0R3ULD5</accession>
<feature type="region of interest" description="Disordered" evidence="6">
    <location>
        <begin position="1694"/>
        <end position="1735"/>
    </location>
</feature>